<keyword evidence="14" id="KW-1185">Reference proteome</keyword>
<dbReference type="InterPro" id="IPR036890">
    <property type="entry name" value="HATPase_C_sf"/>
</dbReference>
<evidence type="ECO:0000313" key="13">
    <source>
        <dbReference type="EMBL" id="ABY37064.1"/>
    </source>
</evidence>
<dbReference type="PROSITE" id="PS50109">
    <property type="entry name" value="HIS_KIN"/>
    <property type="match status" value="1"/>
</dbReference>
<dbReference type="InterPro" id="IPR003660">
    <property type="entry name" value="HAMP_dom"/>
</dbReference>
<evidence type="ECO:0000256" key="9">
    <source>
        <dbReference type="SAM" id="MobiDB-lite"/>
    </source>
</evidence>
<dbReference type="FunFam" id="1.10.287.130:FF:000001">
    <property type="entry name" value="Two-component sensor histidine kinase"/>
    <property type="match status" value="1"/>
</dbReference>
<dbReference type="CDD" id="cd00082">
    <property type="entry name" value="HisKA"/>
    <property type="match status" value="1"/>
</dbReference>
<dbReference type="Proteomes" id="UP000002008">
    <property type="component" value="Chromosome"/>
</dbReference>
<evidence type="ECO:0000256" key="6">
    <source>
        <dbReference type="ARBA" id="ARBA00022777"/>
    </source>
</evidence>
<dbReference type="Gene3D" id="6.10.340.10">
    <property type="match status" value="1"/>
</dbReference>
<dbReference type="Pfam" id="PF02518">
    <property type="entry name" value="HATPase_c"/>
    <property type="match status" value="1"/>
</dbReference>
<feature type="compositionally biased region" description="Polar residues" evidence="9">
    <location>
        <begin position="8"/>
        <end position="19"/>
    </location>
</feature>
<evidence type="ECO:0000256" key="3">
    <source>
        <dbReference type="ARBA" id="ARBA00012438"/>
    </source>
</evidence>
<dbReference type="HOGENOM" id="CLU_000445_89_6_0"/>
<feature type="domain" description="HAMP" evidence="12">
    <location>
        <begin position="233"/>
        <end position="287"/>
    </location>
</feature>
<dbReference type="InterPro" id="IPR004358">
    <property type="entry name" value="Sig_transdc_His_kin-like_C"/>
</dbReference>
<evidence type="ECO:0000259" key="11">
    <source>
        <dbReference type="PROSITE" id="PS50109"/>
    </source>
</evidence>
<dbReference type="KEGG" id="cau:Caur_3887"/>
<accession>A9WDE5</accession>
<dbReference type="SMART" id="SM00304">
    <property type="entry name" value="HAMP"/>
    <property type="match status" value="1"/>
</dbReference>
<dbReference type="PATRIC" id="fig|324602.8.peg.4362"/>
<dbReference type="EMBL" id="CP000909">
    <property type="protein sequence ID" value="ABY37064.1"/>
    <property type="molecule type" value="Genomic_DNA"/>
</dbReference>
<keyword evidence="7" id="KW-0902">Two-component regulatory system</keyword>
<dbReference type="FunCoup" id="A9WDE5">
    <property type="interactions" value="198"/>
</dbReference>
<feature type="domain" description="Histidine kinase" evidence="11">
    <location>
        <begin position="295"/>
        <end position="509"/>
    </location>
</feature>
<evidence type="ECO:0000256" key="8">
    <source>
        <dbReference type="ARBA" id="ARBA00023136"/>
    </source>
</evidence>
<sequence length="524" mass="57657">MDREAVTDQVTSVDQSQPTAEGLEQRRSLFNRIGLHLPPLPFRVRLTLLYAGMFALALCGIGVGVHFAVSQALYAGVQRDLTSASQQVEAILSAVGFQSIRTASGELQLYLNRDFIKLFTNRGVGVQFFRIDGTLASSTPNLESHMLPLPPEAMQYISAGNDQMSVVREINGVPVKSLITPVTLRNGQLIGFLQVSRPLDDVVNTLTLLQQILIGGGLLALIINGLGAMYLSKRALRPIEQITMTAQSIVRAEDLGRRIPEPAQRDELQLLTVTINELLSRLERLFVTQQRFVADVSHELRTPLTAMQGNLEILDRGTCPDPALLKEVIGDMRRETARLIRMVNDLLLLAQSETHVVLRHEPVELDTLLLEVFRELRPLAGQVRLRIGAEDQILVYGDRDRIKQALLNLGVNALQYTPPGGLVILSLERYEQFACLSVADTGVGISEEARAHIFERFYRVDRSRSRHSGGAGLGLSIVKWVAEAHGGYVTVASEVGRGSTFAIYLPLPEANPVPVTEVEAGNTK</sequence>
<evidence type="ECO:0000259" key="12">
    <source>
        <dbReference type="PROSITE" id="PS50885"/>
    </source>
</evidence>
<dbReference type="STRING" id="324602.Caur_3887"/>
<dbReference type="GO" id="GO:0000155">
    <property type="term" value="F:phosphorelay sensor kinase activity"/>
    <property type="evidence" value="ECO:0007669"/>
    <property type="project" value="InterPro"/>
</dbReference>
<dbReference type="SUPFAM" id="SSF55874">
    <property type="entry name" value="ATPase domain of HSP90 chaperone/DNA topoisomerase II/histidine kinase"/>
    <property type="match status" value="1"/>
</dbReference>
<dbReference type="InterPro" id="IPR050736">
    <property type="entry name" value="Sensor_HK_Regulatory"/>
</dbReference>
<dbReference type="Pfam" id="PF00512">
    <property type="entry name" value="HisKA"/>
    <property type="match status" value="1"/>
</dbReference>
<comment type="catalytic activity">
    <reaction evidence="1">
        <text>ATP + protein L-histidine = ADP + protein N-phospho-L-histidine.</text>
        <dbReference type="EC" id="2.7.13.3"/>
    </reaction>
</comment>
<evidence type="ECO:0000313" key="14">
    <source>
        <dbReference type="Proteomes" id="UP000002008"/>
    </source>
</evidence>
<evidence type="ECO:0000256" key="1">
    <source>
        <dbReference type="ARBA" id="ARBA00000085"/>
    </source>
</evidence>
<gene>
    <name evidence="13" type="ordered locus">Caur_3887</name>
</gene>
<comment type="subcellular location">
    <subcellularLocation>
        <location evidence="2">Membrane</location>
    </subcellularLocation>
</comment>
<dbReference type="CDD" id="cd00075">
    <property type="entry name" value="HATPase"/>
    <property type="match status" value="1"/>
</dbReference>
<feature type="region of interest" description="Disordered" evidence="9">
    <location>
        <begin position="1"/>
        <end position="21"/>
    </location>
</feature>
<dbReference type="eggNOG" id="COG2770">
    <property type="taxonomic scope" value="Bacteria"/>
</dbReference>
<dbReference type="InterPro" id="IPR005467">
    <property type="entry name" value="His_kinase_dom"/>
</dbReference>
<dbReference type="PROSITE" id="PS50885">
    <property type="entry name" value="HAMP"/>
    <property type="match status" value="1"/>
</dbReference>
<evidence type="ECO:0000256" key="7">
    <source>
        <dbReference type="ARBA" id="ARBA00023012"/>
    </source>
</evidence>
<dbReference type="InterPro" id="IPR003594">
    <property type="entry name" value="HATPase_dom"/>
</dbReference>
<organism evidence="13 14">
    <name type="scientific">Chloroflexus aurantiacus (strain ATCC 29366 / DSM 635 / J-10-fl)</name>
    <dbReference type="NCBI Taxonomy" id="324602"/>
    <lineage>
        <taxon>Bacteria</taxon>
        <taxon>Bacillati</taxon>
        <taxon>Chloroflexota</taxon>
        <taxon>Chloroflexia</taxon>
        <taxon>Chloroflexales</taxon>
        <taxon>Chloroflexineae</taxon>
        <taxon>Chloroflexaceae</taxon>
        <taxon>Chloroflexus</taxon>
    </lineage>
</organism>
<keyword evidence="10" id="KW-0812">Transmembrane</keyword>
<evidence type="ECO:0000256" key="10">
    <source>
        <dbReference type="SAM" id="Phobius"/>
    </source>
</evidence>
<dbReference type="SMART" id="SM00387">
    <property type="entry name" value="HATPase_c"/>
    <property type="match status" value="1"/>
</dbReference>
<dbReference type="SMART" id="SM00388">
    <property type="entry name" value="HisKA"/>
    <property type="match status" value="1"/>
</dbReference>
<dbReference type="Pfam" id="PF00672">
    <property type="entry name" value="HAMP"/>
    <property type="match status" value="1"/>
</dbReference>
<dbReference type="eggNOG" id="COG5002">
    <property type="taxonomic scope" value="Bacteria"/>
</dbReference>
<reference evidence="14" key="1">
    <citation type="journal article" date="2011" name="BMC Genomics">
        <title>Complete genome sequence of the filamentous anoxygenic phototrophic bacterium Chloroflexus aurantiacus.</title>
        <authorList>
            <person name="Tang K.H."/>
            <person name="Barry K."/>
            <person name="Chertkov O."/>
            <person name="Dalin E."/>
            <person name="Han C.S."/>
            <person name="Hauser L.J."/>
            <person name="Honchak B.M."/>
            <person name="Karbach L.E."/>
            <person name="Land M.L."/>
            <person name="Lapidus A."/>
            <person name="Larimer F.W."/>
            <person name="Mikhailova N."/>
            <person name="Pitluck S."/>
            <person name="Pierson B.K."/>
            <person name="Blankenship R.E."/>
        </authorList>
    </citation>
    <scope>NUCLEOTIDE SEQUENCE [LARGE SCALE GENOMIC DNA]</scope>
    <source>
        <strain evidence="14">ATCC 29366 / DSM 635 / J-10-fl</strain>
    </source>
</reference>
<dbReference type="InParanoid" id="A9WDE5"/>
<feature type="transmembrane region" description="Helical" evidence="10">
    <location>
        <begin position="48"/>
        <end position="69"/>
    </location>
</feature>
<name>A9WDE5_CHLAA</name>
<feature type="transmembrane region" description="Helical" evidence="10">
    <location>
        <begin position="208"/>
        <end position="231"/>
    </location>
</feature>
<keyword evidence="4" id="KW-0597">Phosphoprotein</keyword>
<dbReference type="PANTHER" id="PTHR43711">
    <property type="entry name" value="TWO-COMPONENT HISTIDINE KINASE"/>
    <property type="match status" value="1"/>
</dbReference>
<dbReference type="PRINTS" id="PR00344">
    <property type="entry name" value="BCTRLSENSOR"/>
</dbReference>
<keyword evidence="8 10" id="KW-0472">Membrane</keyword>
<keyword evidence="6 13" id="KW-0418">Kinase</keyword>
<evidence type="ECO:0000256" key="4">
    <source>
        <dbReference type="ARBA" id="ARBA00022553"/>
    </source>
</evidence>
<dbReference type="EnsemblBacteria" id="ABY37064">
    <property type="protein sequence ID" value="ABY37064"/>
    <property type="gene ID" value="Caur_3887"/>
</dbReference>
<dbReference type="Gene3D" id="3.30.565.10">
    <property type="entry name" value="Histidine kinase-like ATPase, C-terminal domain"/>
    <property type="match status" value="1"/>
</dbReference>
<dbReference type="GO" id="GO:0016020">
    <property type="term" value="C:membrane"/>
    <property type="evidence" value="ECO:0007669"/>
    <property type="project" value="UniProtKB-SubCell"/>
</dbReference>
<dbReference type="EC" id="2.7.13.3" evidence="3"/>
<evidence type="ECO:0000256" key="2">
    <source>
        <dbReference type="ARBA" id="ARBA00004370"/>
    </source>
</evidence>
<protein>
    <recommendedName>
        <fullName evidence="3">histidine kinase</fullName>
        <ecNumber evidence="3">2.7.13.3</ecNumber>
    </recommendedName>
</protein>
<keyword evidence="5 13" id="KW-0808">Transferase</keyword>
<dbReference type="PANTHER" id="PTHR43711:SF28">
    <property type="entry name" value="SENSOR HISTIDINE KINASE YXDK"/>
    <property type="match status" value="1"/>
</dbReference>
<dbReference type="RefSeq" id="WP_012259717.1">
    <property type="nucleotide sequence ID" value="NC_010175.1"/>
</dbReference>
<dbReference type="SUPFAM" id="SSF47384">
    <property type="entry name" value="Homodimeric domain of signal transducing histidine kinase"/>
    <property type="match status" value="1"/>
</dbReference>
<dbReference type="InterPro" id="IPR003661">
    <property type="entry name" value="HisK_dim/P_dom"/>
</dbReference>
<dbReference type="FunFam" id="3.30.565.10:FF:000006">
    <property type="entry name" value="Sensor histidine kinase WalK"/>
    <property type="match status" value="1"/>
</dbReference>
<dbReference type="InterPro" id="IPR036097">
    <property type="entry name" value="HisK_dim/P_sf"/>
</dbReference>
<dbReference type="Gene3D" id="1.10.287.130">
    <property type="match status" value="1"/>
</dbReference>
<dbReference type="AlphaFoldDB" id="A9WDE5"/>
<evidence type="ECO:0000256" key="5">
    <source>
        <dbReference type="ARBA" id="ARBA00022679"/>
    </source>
</evidence>
<proteinExistence type="predicted"/>
<keyword evidence="10" id="KW-1133">Transmembrane helix</keyword>